<dbReference type="Gene3D" id="3.40.50.1970">
    <property type="match status" value="1"/>
</dbReference>
<dbReference type="RefSeq" id="WP_213483531.1">
    <property type="nucleotide sequence ID" value="NZ_CAJRAY010000018.1"/>
</dbReference>
<proteinExistence type="inferred from homology"/>
<dbReference type="EMBL" id="CAJRAY010000018">
    <property type="protein sequence ID" value="CAG5080054.1"/>
    <property type="molecule type" value="Genomic_DNA"/>
</dbReference>
<comment type="similarity">
    <text evidence="1">Belongs to the iron-containing alcohol dehydrogenase family.</text>
</comment>
<keyword evidence="5" id="KW-1185">Reference proteome</keyword>
<evidence type="ECO:0000259" key="3">
    <source>
        <dbReference type="Pfam" id="PF00465"/>
    </source>
</evidence>
<evidence type="ECO:0000256" key="2">
    <source>
        <dbReference type="ARBA" id="ARBA00023002"/>
    </source>
</evidence>
<dbReference type="InterPro" id="IPR039697">
    <property type="entry name" value="Alcohol_dehydrogenase_Fe"/>
</dbReference>
<organism evidence="4 5">
    <name type="scientific">Thermobacillus xylanilyticus</name>
    <dbReference type="NCBI Taxonomy" id="76633"/>
    <lineage>
        <taxon>Bacteria</taxon>
        <taxon>Bacillati</taxon>
        <taxon>Bacillota</taxon>
        <taxon>Bacilli</taxon>
        <taxon>Bacillales</taxon>
        <taxon>Paenibacillaceae</taxon>
        <taxon>Thermobacillus</taxon>
    </lineage>
</organism>
<dbReference type="CDD" id="cd08551">
    <property type="entry name" value="Fe-ADH"/>
    <property type="match status" value="1"/>
</dbReference>
<keyword evidence="2" id="KW-0560">Oxidoreductase</keyword>
<dbReference type="PANTHER" id="PTHR11496">
    <property type="entry name" value="ALCOHOL DEHYDROGENASE"/>
    <property type="match status" value="1"/>
</dbReference>
<name>A0ABN7RP66_THEXY</name>
<gene>
    <name evidence="4" type="primary">txxe 572</name>
    <name evidence="4" type="ORF">TXXE_03765</name>
</gene>
<feature type="domain" description="Alcohol dehydrogenase iron-type/glycerol dehydrogenase GldA" evidence="3">
    <location>
        <begin position="8"/>
        <end position="148"/>
    </location>
</feature>
<comment type="caution">
    <text evidence="4">The sequence shown here is derived from an EMBL/GenBank/DDBJ whole genome shotgun (WGS) entry which is preliminary data.</text>
</comment>
<protein>
    <submittedName>
        <fullName evidence="4">Alcohol dehydrogenase</fullName>
    </submittedName>
</protein>
<reference evidence="4 5" key="1">
    <citation type="submission" date="2021-04" db="EMBL/GenBank/DDBJ databases">
        <authorList>
            <person name="Rakotoarivonina H."/>
        </authorList>
    </citation>
    <scope>NUCLEOTIDE SEQUENCE [LARGE SCALE GENOMIC DNA]</scope>
    <source>
        <strain evidence="4 5">XE</strain>
    </source>
</reference>
<evidence type="ECO:0000256" key="1">
    <source>
        <dbReference type="ARBA" id="ARBA00007358"/>
    </source>
</evidence>
<evidence type="ECO:0000313" key="4">
    <source>
        <dbReference type="EMBL" id="CAG5080054.1"/>
    </source>
</evidence>
<accession>A0ABN7RP66</accession>
<dbReference type="PANTHER" id="PTHR11496:SF102">
    <property type="entry name" value="ALCOHOL DEHYDROGENASE 4"/>
    <property type="match status" value="1"/>
</dbReference>
<evidence type="ECO:0000313" key="5">
    <source>
        <dbReference type="Proteomes" id="UP000681526"/>
    </source>
</evidence>
<dbReference type="Proteomes" id="UP000681526">
    <property type="component" value="Unassembled WGS sequence"/>
</dbReference>
<dbReference type="Pfam" id="PF00465">
    <property type="entry name" value="Fe-ADH"/>
    <property type="match status" value="1"/>
</dbReference>
<dbReference type="InterPro" id="IPR001670">
    <property type="entry name" value="ADH_Fe/GldA"/>
</dbReference>
<dbReference type="SUPFAM" id="SSF56796">
    <property type="entry name" value="Dehydroquinate synthase-like"/>
    <property type="match status" value="1"/>
</dbReference>
<sequence>MNYRFSIPTTVECGTGISGRAGEFLRARGASRVFVVTDAGIRNAGLLEPVLHSLEEHGLKYDIFDETEPNPSAESVMTGLERLKQKPHDHILALGGGSSIDTAKGIGIMATNKGHILDYEGVNRIPHPGLPVVAIPTTAGTGSEVTASESI</sequence>